<dbReference type="EMBL" id="JARJFB010000137">
    <property type="protein sequence ID" value="MEA0971437.1"/>
    <property type="molecule type" value="Genomic_DNA"/>
</dbReference>
<evidence type="ECO:0000313" key="2">
    <source>
        <dbReference type="Proteomes" id="UP001291687"/>
    </source>
</evidence>
<proteinExistence type="predicted"/>
<sequence length="29" mass="3569">MRHIRNLIIIEQIKLLANEPSRYFIETKE</sequence>
<protein>
    <submittedName>
        <fullName evidence="1">Uncharacterized protein</fullName>
    </submittedName>
</protein>
<comment type="caution">
    <text evidence="1">The sequence shown here is derived from an EMBL/GenBank/DDBJ whole genome shotgun (WGS) entry which is preliminary data.</text>
</comment>
<name>A0ABU5NE47_9RICK</name>
<organism evidence="1 2">
    <name type="scientific">Candidatus Megaera venefica</name>
    <dbReference type="NCBI Taxonomy" id="2055910"/>
    <lineage>
        <taxon>Bacteria</taxon>
        <taxon>Pseudomonadati</taxon>
        <taxon>Pseudomonadota</taxon>
        <taxon>Alphaproteobacteria</taxon>
        <taxon>Rickettsiales</taxon>
        <taxon>Rickettsiaceae</taxon>
        <taxon>Candidatus Megaera</taxon>
    </lineage>
</organism>
<accession>A0ABU5NE47</accession>
<gene>
    <name evidence="1" type="ORF">Megvenef_01415</name>
</gene>
<evidence type="ECO:0000313" key="1">
    <source>
        <dbReference type="EMBL" id="MEA0971437.1"/>
    </source>
</evidence>
<reference evidence="1 2" key="1">
    <citation type="submission" date="2023-03" db="EMBL/GenBank/DDBJ databases">
        <title>Host association and intracellularity evolved multiple times independently in the Rickettsiales.</title>
        <authorList>
            <person name="Castelli M."/>
            <person name="Nardi T."/>
            <person name="Gammuto L."/>
            <person name="Bellinzona G."/>
            <person name="Sabaneyeva E."/>
            <person name="Potekhin A."/>
            <person name="Serra V."/>
            <person name="Petroni G."/>
            <person name="Sassera D."/>
        </authorList>
    </citation>
    <scope>NUCLEOTIDE SEQUENCE [LARGE SCALE GENOMIC DNA]</scope>
    <source>
        <strain evidence="1 2">Sr 2-6</strain>
    </source>
</reference>
<dbReference type="Proteomes" id="UP001291687">
    <property type="component" value="Unassembled WGS sequence"/>
</dbReference>
<keyword evidence="2" id="KW-1185">Reference proteome</keyword>